<dbReference type="AlphaFoldDB" id="A0A0J1LAI6"/>
<proteinExistence type="inferred from homology"/>
<accession>A0A0J1LAI6</accession>
<comment type="similarity">
    <text evidence="1">Belongs to the DedA family.</text>
</comment>
<organism evidence="4 5">
    <name type="scientific">Niallia circulans</name>
    <name type="common">Bacillus circulans</name>
    <dbReference type="NCBI Taxonomy" id="1397"/>
    <lineage>
        <taxon>Bacteria</taxon>
        <taxon>Bacillati</taxon>
        <taxon>Bacillota</taxon>
        <taxon>Bacilli</taxon>
        <taxon>Bacillales</taxon>
        <taxon>Bacillaceae</taxon>
        <taxon>Niallia</taxon>
    </lineage>
</organism>
<reference evidence="4 5" key="1">
    <citation type="submission" date="2015-05" db="EMBL/GenBank/DDBJ databases">
        <title>Whole genome sequence and identification of bacterial endophytes from Costus igneus.</title>
        <authorList>
            <person name="Lee Y.P."/>
            <person name="Gan H.M."/>
            <person name="Eng W."/>
            <person name="Wheatley M.S."/>
            <person name="Caraballo A."/>
            <person name="Polter S."/>
            <person name="Savka M.A."/>
            <person name="Hudson A.O."/>
        </authorList>
    </citation>
    <scope>NUCLEOTIDE SEQUENCE [LARGE SCALE GENOMIC DNA]</scope>
    <source>
        <strain evidence="4 5">RIT379</strain>
    </source>
</reference>
<dbReference type="GO" id="GO:0005886">
    <property type="term" value="C:plasma membrane"/>
    <property type="evidence" value="ECO:0007669"/>
    <property type="project" value="TreeGrafter"/>
</dbReference>
<keyword evidence="2" id="KW-0472">Membrane</keyword>
<evidence type="ECO:0000313" key="4">
    <source>
        <dbReference type="EMBL" id="KLV25930.1"/>
    </source>
</evidence>
<name>A0A0J1LAI6_NIACI</name>
<keyword evidence="2" id="KW-1133">Transmembrane helix</keyword>
<dbReference type="PATRIC" id="fig|1397.4.peg.945"/>
<feature type="transmembrane region" description="Helical" evidence="2">
    <location>
        <begin position="12"/>
        <end position="29"/>
    </location>
</feature>
<evidence type="ECO:0000259" key="3">
    <source>
        <dbReference type="Pfam" id="PF09335"/>
    </source>
</evidence>
<keyword evidence="2" id="KW-0812">Transmembrane</keyword>
<evidence type="ECO:0000313" key="5">
    <source>
        <dbReference type="Proteomes" id="UP000036045"/>
    </source>
</evidence>
<dbReference type="PANTHER" id="PTHR42709:SF9">
    <property type="entry name" value="ALKALINE PHOSPHATASE LIKE PROTEIN"/>
    <property type="match status" value="1"/>
</dbReference>
<sequence length="162" mass="18042">MSTSIHFISQFGYIAIFVLFALSGLGIPVPDEALLTFVGYLSSISIMNFLAADIICFIGALSAMVINYTLGKKIGKPFLLTHGKWIKLTPSKLERVENWFDKYGPWTIVIANFIPGVRRLTSYFSGISGMNLSKYMLFAAIGSFLWCLLFNIIGYYMGVLPL</sequence>
<comment type="caution">
    <text evidence="4">The sequence shown here is derived from an EMBL/GenBank/DDBJ whole genome shotgun (WGS) entry which is preliminary data.</text>
</comment>
<dbReference type="OrthoDB" id="9782291at2"/>
<dbReference type="Pfam" id="PF09335">
    <property type="entry name" value="VTT_dom"/>
    <property type="match status" value="1"/>
</dbReference>
<dbReference type="InterPro" id="IPR032816">
    <property type="entry name" value="VTT_dom"/>
</dbReference>
<keyword evidence="5" id="KW-1185">Reference proteome</keyword>
<dbReference type="EMBL" id="LDPH01000012">
    <property type="protein sequence ID" value="KLV25930.1"/>
    <property type="molecule type" value="Genomic_DNA"/>
</dbReference>
<evidence type="ECO:0000256" key="2">
    <source>
        <dbReference type="SAM" id="Phobius"/>
    </source>
</evidence>
<feature type="transmembrane region" description="Helical" evidence="2">
    <location>
        <begin position="135"/>
        <end position="157"/>
    </location>
</feature>
<dbReference type="PANTHER" id="PTHR42709">
    <property type="entry name" value="ALKALINE PHOSPHATASE LIKE PROTEIN"/>
    <property type="match status" value="1"/>
</dbReference>
<gene>
    <name evidence="4" type="ORF">ABW02_14000</name>
</gene>
<protein>
    <submittedName>
        <fullName evidence="4">Membrane protein</fullName>
    </submittedName>
</protein>
<dbReference type="GeneID" id="56348282"/>
<dbReference type="Proteomes" id="UP000036045">
    <property type="component" value="Unassembled WGS sequence"/>
</dbReference>
<feature type="domain" description="VTT" evidence="3">
    <location>
        <begin position="29"/>
        <end position="155"/>
    </location>
</feature>
<dbReference type="RefSeq" id="WP_047942860.1">
    <property type="nucleotide sequence ID" value="NZ_CP053989.1"/>
</dbReference>
<dbReference type="InterPro" id="IPR051311">
    <property type="entry name" value="DedA_domain"/>
</dbReference>
<evidence type="ECO:0000256" key="1">
    <source>
        <dbReference type="ARBA" id="ARBA00010792"/>
    </source>
</evidence>
<feature type="transmembrane region" description="Helical" evidence="2">
    <location>
        <begin position="49"/>
        <end position="70"/>
    </location>
</feature>